<dbReference type="Proteomes" id="UP000626109">
    <property type="component" value="Unassembled WGS sequence"/>
</dbReference>
<comment type="caution">
    <text evidence="2">The sequence shown here is derived from an EMBL/GenBank/DDBJ whole genome shotgun (WGS) entry which is preliminary data.</text>
</comment>
<feature type="compositionally biased region" description="Acidic residues" evidence="1">
    <location>
        <begin position="86"/>
        <end position="102"/>
    </location>
</feature>
<sequence length="268" mass="30177">MLPELVMEHPYRDRQQAEGFPRDRKERQAIGFEGEVSLSTELLGKQQEEIHAISNSLLQGAEDLLAGRIYKGRVNSGSESGSDVHDIDEDDIEDEEDPSSEEIVERSSSLKPVRLHMQGLPKWMTKPSQKSIVEGPPDSEEEKAADENSNAEDSEDEDGSIAEGSSGSVDSFFRFDPFDIQELAQEMNDEKKSMAVLHGKNEINKILSRLRISDRVEVIGELDKWFQGQVHNSEKELILLNSQEEQLRATLQSEIEGLRGLKDSLEQK</sequence>
<feature type="region of interest" description="Disordered" evidence="1">
    <location>
        <begin position="1"/>
        <end position="27"/>
    </location>
</feature>
<feature type="region of interest" description="Disordered" evidence="1">
    <location>
        <begin position="73"/>
        <end position="168"/>
    </location>
</feature>
<dbReference type="EMBL" id="CAJNNW010027811">
    <property type="protein sequence ID" value="CAE8693202.1"/>
    <property type="molecule type" value="Genomic_DNA"/>
</dbReference>
<evidence type="ECO:0000313" key="3">
    <source>
        <dbReference type="Proteomes" id="UP000626109"/>
    </source>
</evidence>
<feature type="non-terminal residue" evidence="2">
    <location>
        <position position="1"/>
    </location>
</feature>
<evidence type="ECO:0000313" key="2">
    <source>
        <dbReference type="EMBL" id="CAE8693202.1"/>
    </source>
</evidence>
<organism evidence="2 3">
    <name type="scientific">Polarella glacialis</name>
    <name type="common">Dinoflagellate</name>
    <dbReference type="NCBI Taxonomy" id="89957"/>
    <lineage>
        <taxon>Eukaryota</taxon>
        <taxon>Sar</taxon>
        <taxon>Alveolata</taxon>
        <taxon>Dinophyceae</taxon>
        <taxon>Suessiales</taxon>
        <taxon>Suessiaceae</taxon>
        <taxon>Polarella</taxon>
    </lineage>
</organism>
<feature type="compositionally biased region" description="Acidic residues" evidence="1">
    <location>
        <begin position="137"/>
        <end position="160"/>
    </location>
</feature>
<accession>A0A813JZR3</accession>
<protein>
    <submittedName>
        <fullName evidence="2">Uncharacterized protein</fullName>
    </submittedName>
</protein>
<evidence type="ECO:0000256" key="1">
    <source>
        <dbReference type="SAM" id="MobiDB-lite"/>
    </source>
</evidence>
<reference evidence="2" key="1">
    <citation type="submission" date="2021-02" db="EMBL/GenBank/DDBJ databases">
        <authorList>
            <person name="Dougan E. K."/>
            <person name="Rhodes N."/>
            <person name="Thang M."/>
            <person name="Chan C."/>
        </authorList>
    </citation>
    <scope>NUCLEOTIDE SEQUENCE</scope>
</reference>
<gene>
    <name evidence="2" type="ORF">PGLA2088_LOCUS28277</name>
</gene>
<proteinExistence type="predicted"/>
<dbReference type="AlphaFoldDB" id="A0A813JZR3"/>
<name>A0A813JZR3_POLGL</name>